<gene>
    <name evidence="1" type="ORF">HRJ34_15630</name>
</gene>
<dbReference type="EMBL" id="CP059319">
    <property type="protein sequence ID" value="QTH19795.1"/>
    <property type="molecule type" value="Genomic_DNA"/>
</dbReference>
<name>A0A975D142_9SPHN</name>
<reference evidence="1" key="1">
    <citation type="submission" date="2020-07" db="EMBL/GenBank/DDBJ databases">
        <authorList>
            <person name="Camacho E."/>
        </authorList>
    </citation>
    <scope>NUCLEOTIDE SEQUENCE</scope>
    <source>
        <strain evidence="1">MPO218</strain>
    </source>
</reference>
<organism evidence="1 2">
    <name type="scientific">Rhizorhabdus wittichii</name>
    <dbReference type="NCBI Taxonomy" id="160791"/>
    <lineage>
        <taxon>Bacteria</taxon>
        <taxon>Pseudomonadati</taxon>
        <taxon>Pseudomonadota</taxon>
        <taxon>Alphaproteobacteria</taxon>
        <taxon>Sphingomonadales</taxon>
        <taxon>Sphingomonadaceae</taxon>
        <taxon>Rhizorhabdus</taxon>
    </lineage>
</organism>
<reference evidence="1" key="2">
    <citation type="submission" date="2021-04" db="EMBL/GenBank/DDBJ databases">
        <title>Isolation and genomic analysis of the ibuprofen-degrading bacterium Sphingomonas strain MPO218.</title>
        <authorList>
            <person name="Aulestia M."/>
            <person name="Flores A."/>
            <person name="Mangas E.L."/>
            <person name="Perez-Pulido A.J."/>
            <person name="Santero E."/>
            <person name="Camacho E.M."/>
        </authorList>
    </citation>
    <scope>NUCLEOTIDE SEQUENCE</scope>
    <source>
        <strain evidence="1">MPO218</strain>
    </source>
</reference>
<dbReference type="RefSeq" id="WP_208631757.1">
    <property type="nucleotide sequence ID" value="NZ_CP059319.1"/>
</dbReference>
<accession>A0A975D142</accession>
<sequence>MREFDPSVFAFDDQDIRVEGQVVSSGPSLSGIEEPIATDGGGVVVAEFTNGDTSEREDTLAWRAFTAAMDGGAAQVLVHFGDPLHQPKGGSMGSASQVAGFVASRSYATPGVEATAVEDVALRATAMMISIRSEMPLVGGEWFSIEHPTWGWRAYNIVEVSGTEITFRPPLREAVTSGTTLEFDDPRCVMRRAQPTSNAISLGRFGAPSISFVEDMRKPA</sequence>
<evidence type="ECO:0000313" key="2">
    <source>
        <dbReference type="Proteomes" id="UP000664914"/>
    </source>
</evidence>
<evidence type="ECO:0000313" key="1">
    <source>
        <dbReference type="EMBL" id="QTH19795.1"/>
    </source>
</evidence>
<dbReference type="Proteomes" id="UP000664914">
    <property type="component" value="Chromosome"/>
</dbReference>
<dbReference type="AlphaFoldDB" id="A0A975D142"/>
<protein>
    <submittedName>
        <fullName evidence="1">Uncharacterized protein</fullName>
    </submittedName>
</protein>
<proteinExistence type="predicted"/>